<dbReference type="InterPro" id="IPR014729">
    <property type="entry name" value="Rossmann-like_a/b/a_fold"/>
</dbReference>
<keyword evidence="6 9" id="KW-0061">Asparagine biosynthesis</keyword>
<comment type="similarity">
    <text evidence="2">Belongs to the asparagine synthetase family.</text>
</comment>
<feature type="site" description="Important for beta-aspartyl-AMP intermediate formation" evidence="11">
    <location>
        <position position="354"/>
    </location>
</feature>
<dbReference type="CDD" id="cd01991">
    <property type="entry name" value="Asn_synthase_B_C"/>
    <property type="match status" value="1"/>
</dbReference>
<dbReference type="Gene3D" id="3.40.50.620">
    <property type="entry name" value="HUPs"/>
    <property type="match status" value="1"/>
</dbReference>
<evidence type="ECO:0000256" key="5">
    <source>
        <dbReference type="ARBA" id="ARBA00022840"/>
    </source>
</evidence>
<keyword evidence="7 9" id="KW-0315">Glutamine amidotransferase</keyword>
<dbReference type="EMBL" id="FOIN01000002">
    <property type="protein sequence ID" value="SET14155.1"/>
    <property type="molecule type" value="Genomic_DNA"/>
</dbReference>
<accession>A0A1I0C4S9</accession>
<dbReference type="PANTHER" id="PTHR43284:SF1">
    <property type="entry name" value="ASPARAGINE SYNTHETASE"/>
    <property type="match status" value="1"/>
</dbReference>
<feature type="binding site" evidence="10">
    <location>
        <position position="279"/>
    </location>
    <ligand>
        <name>ATP</name>
        <dbReference type="ChEBI" id="CHEBI:30616"/>
    </ligand>
</feature>
<evidence type="ECO:0000256" key="7">
    <source>
        <dbReference type="ARBA" id="ARBA00022962"/>
    </source>
</evidence>
<dbReference type="GeneID" id="78287374"/>
<dbReference type="EC" id="6.3.5.4" evidence="3"/>
<dbReference type="PANTHER" id="PTHR43284">
    <property type="entry name" value="ASPARAGINE SYNTHETASE (GLUTAMINE-HYDROLYZING)"/>
    <property type="match status" value="1"/>
</dbReference>
<evidence type="ECO:0000259" key="12">
    <source>
        <dbReference type="PROSITE" id="PS51278"/>
    </source>
</evidence>
<gene>
    <name evidence="13" type="ORF">SAMN04489758_10268</name>
</gene>
<evidence type="ECO:0000256" key="2">
    <source>
        <dbReference type="ARBA" id="ARBA00005752"/>
    </source>
</evidence>
<dbReference type="OrthoDB" id="9763290at2"/>
<dbReference type="SUPFAM" id="SSF56235">
    <property type="entry name" value="N-terminal nucleophile aminohydrolases (Ntn hydrolases)"/>
    <property type="match status" value="1"/>
</dbReference>
<dbReference type="RefSeq" id="WP_092351854.1">
    <property type="nucleotide sequence ID" value="NZ_FOIN01000002.1"/>
</dbReference>
<comment type="catalytic activity">
    <reaction evidence="8">
        <text>L-aspartate + L-glutamine + ATP + H2O = L-asparagine + L-glutamate + AMP + diphosphate + H(+)</text>
        <dbReference type="Rhea" id="RHEA:12228"/>
        <dbReference type="ChEBI" id="CHEBI:15377"/>
        <dbReference type="ChEBI" id="CHEBI:15378"/>
        <dbReference type="ChEBI" id="CHEBI:29985"/>
        <dbReference type="ChEBI" id="CHEBI:29991"/>
        <dbReference type="ChEBI" id="CHEBI:30616"/>
        <dbReference type="ChEBI" id="CHEBI:33019"/>
        <dbReference type="ChEBI" id="CHEBI:58048"/>
        <dbReference type="ChEBI" id="CHEBI:58359"/>
        <dbReference type="ChEBI" id="CHEBI:456215"/>
        <dbReference type="EC" id="6.3.5.4"/>
    </reaction>
</comment>
<evidence type="ECO:0000256" key="8">
    <source>
        <dbReference type="ARBA" id="ARBA00048741"/>
    </source>
</evidence>
<dbReference type="InterPro" id="IPR006426">
    <property type="entry name" value="Asn_synth_AEB"/>
</dbReference>
<dbReference type="PIRSF" id="PIRSF001589">
    <property type="entry name" value="Asn_synthetase_glu-h"/>
    <property type="match status" value="1"/>
</dbReference>
<evidence type="ECO:0000256" key="4">
    <source>
        <dbReference type="ARBA" id="ARBA00022741"/>
    </source>
</evidence>
<dbReference type="Pfam" id="PF13537">
    <property type="entry name" value="GATase_7"/>
    <property type="match status" value="1"/>
</dbReference>
<reference evidence="14" key="1">
    <citation type="submission" date="2016-10" db="EMBL/GenBank/DDBJ databases">
        <authorList>
            <person name="Varghese N."/>
            <person name="Submissions S."/>
        </authorList>
    </citation>
    <scope>NUCLEOTIDE SEQUENCE [LARGE SCALE GENOMIC DNA]</scope>
    <source>
        <strain evidence="14">DSM 1551</strain>
    </source>
</reference>
<dbReference type="GO" id="GO:0004066">
    <property type="term" value="F:asparagine synthase (glutamine-hydrolyzing) activity"/>
    <property type="evidence" value="ECO:0007669"/>
    <property type="project" value="UniProtKB-EC"/>
</dbReference>
<keyword evidence="9" id="KW-0028">Amino-acid biosynthesis</keyword>
<evidence type="ECO:0000313" key="14">
    <source>
        <dbReference type="Proteomes" id="UP000198558"/>
    </source>
</evidence>
<dbReference type="CDD" id="cd00712">
    <property type="entry name" value="AsnB"/>
    <property type="match status" value="1"/>
</dbReference>
<dbReference type="InterPro" id="IPR033738">
    <property type="entry name" value="AsnB_N"/>
</dbReference>
<evidence type="ECO:0000256" key="10">
    <source>
        <dbReference type="PIRSR" id="PIRSR001589-2"/>
    </source>
</evidence>
<dbReference type="NCBIfam" id="TIGR01536">
    <property type="entry name" value="asn_synth_AEB"/>
    <property type="match status" value="1"/>
</dbReference>
<dbReference type="InterPro" id="IPR017932">
    <property type="entry name" value="GATase_2_dom"/>
</dbReference>
<dbReference type="InterPro" id="IPR029055">
    <property type="entry name" value="Ntn_hydrolases_N"/>
</dbReference>
<evidence type="ECO:0000256" key="9">
    <source>
        <dbReference type="PIRSR" id="PIRSR001589-1"/>
    </source>
</evidence>
<dbReference type="InterPro" id="IPR001962">
    <property type="entry name" value="Asn_synthase"/>
</dbReference>
<organism evidence="13 14">
    <name type="scientific">Thomasclavelia cocleata</name>
    <dbReference type="NCBI Taxonomy" id="69824"/>
    <lineage>
        <taxon>Bacteria</taxon>
        <taxon>Bacillati</taxon>
        <taxon>Bacillota</taxon>
        <taxon>Erysipelotrichia</taxon>
        <taxon>Erysipelotrichales</taxon>
        <taxon>Coprobacillaceae</taxon>
        <taxon>Thomasclavelia</taxon>
    </lineage>
</organism>
<dbReference type="Proteomes" id="UP000198558">
    <property type="component" value="Unassembled WGS sequence"/>
</dbReference>
<feature type="binding site" evidence="10">
    <location>
        <position position="97"/>
    </location>
    <ligand>
        <name>L-glutamine</name>
        <dbReference type="ChEBI" id="CHEBI:58359"/>
    </ligand>
</feature>
<evidence type="ECO:0000256" key="1">
    <source>
        <dbReference type="ARBA" id="ARBA00005187"/>
    </source>
</evidence>
<sequence length="606" mass="70767">MCGILGYTNCITNNQNVIENMLKKITHRGPDDQGYYQDNHISLGMRRLSIIDLNCGKQPIFNEDKSLILVFNGEIYNYQNLKNKLISLGHIFTTNSDSEVIIHGYEEYGNNVVNHLRGMFAFAIYNLHTNSLYIARDIFGIKPLFYTIVNKQLIFASEIKALFEYPGIEKIFNEDCLASYLAFQYNPLTETFYKGIFQLLPAHYLEFNDTLKLTHYFKLKYNINSHLSENKAIRLIETTMKDSIDKHQLADVEMGAFLSGGIDSSYLTANSQVKKTFSIGFENPQCNELPLVKEFSQQLKIENYQKTITKEEFWQSVPTILKILDEPVADPSIIPLYHLSKLASQHVKVVLSGEGADELFGGYNIYQTPLTLAPTKVIPFYIRKKIKNILLKSNYNFKGKQYLIRAGQTVEERFIGNAFIFQNNELNKLIKPQHHIYQPQILTTPYYREVAQYDDITKMQYIDLNFWLRGDILRKADHISMANSLEVRVPYLDKEVWLMSSTLPTQLRVNKKATKYIFRKTAAKSLPPKNTQRKKLGFPVPINEWLKEEQYYQQIKELFNGPIAQKYFNCDYLNELLDNHFQNIHNNARKIWTVYIFIIWYHYNFN</sequence>
<dbReference type="Pfam" id="PF00733">
    <property type="entry name" value="Asn_synthase"/>
    <property type="match status" value="1"/>
</dbReference>
<keyword evidence="5 10" id="KW-0067">ATP-binding</keyword>
<feature type="domain" description="Glutamine amidotransferase type-2" evidence="12">
    <location>
        <begin position="2"/>
        <end position="210"/>
    </location>
</feature>
<evidence type="ECO:0000256" key="6">
    <source>
        <dbReference type="ARBA" id="ARBA00022888"/>
    </source>
</evidence>
<proteinExistence type="inferred from homology"/>
<protein>
    <recommendedName>
        <fullName evidence="3">asparagine synthase (glutamine-hydrolyzing)</fullName>
        <ecNumber evidence="3">6.3.5.4</ecNumber>
    </recommendedName>
</protein>
<comment type="pathway">
    <text evidence="1">Amino-acid biosynthesis; L-asparagine biosynthesis; L-asparagine from L-aspartate (L-Gln route): step 1/1.</text>
</comment>
<evidence type="ECO:0000256" key="3">
    <source>
        <dbReference type="ARBA" id="ARBA00012737"/>
    </source>
</evidence>
<dbReference type="GO" id="GO:0005524">
    <property type="term" value="F:ATP binding"/>
    <property type="evidence" value="ECO:0007669"/>
    <property type="project" value="UniProtKB-KW"/>
</dbReference>
<feature type="active site" description="For GATase activity" evidence="9">
    <location>
        <position position="2"/>
    </location>
</feature>
<dbReference type="GO" id="GO:0005829">
    <property type="term" value="C:cytosol"/>
    <property type="evidence" value="ECO:0007669"/>
    <property type="project" value="TreeGrafter"/>
</dbReference>
<dbReference type="Gene3D" id="3.60.20.10">
    <property type="entry name" value="Glutamine Phosphoribosylpyrophosphate, subunit 1, domain 1"/>
    <property type="match status" value="1"/>
</dbReference>
<keyword evidence="14" id="KW-1185">Reference proteome</keyword>
<dbReference type="AlphaFoldDB" id="A0A1I0C4S9"/>
<keyword evidence="4 10" id="KW-0547">Nucleotide-binding</keyword>
<dbReference type="PROSITE" id="PS51278">
    <property type="entry name" value="GATASE_TYPE_2"/>
    <property type="match status" value="1"/>
</dbReference>
<dbReference type="GO" id="GO:0006529">
    <property type="term" value="P:asparagine biosynthetic process"/>
    <property type="evidence" value="ECO:0007669"/>
    <property type="project" value="UniProtKB-KW"/>
</dbReference>
<evidence type="ECO:0000256" key="11">
    <source>
        <dbReference type="PIRSR" id="PIRSR001589-3"/>
    </source>
</evidence>
<dbReference type="SUPFAM" id="SSF52402">
    <property type="entry name" value="Adenine nucleotide alpha hydrolases-like"/>
    <property type="match status" value="1"/>
</dbReference>
<dbReference type="InterPro" id="IPR051786">
    <property type="entry name" value="ASN_synthetase/amidase"/>
</dbReference>
<feature type="binding site" evidence="10">
    <location>
        <begin position="352"/>
        <end position="353"/>
    </location>
    <ligand>
        <name>ATP</name>
        <dbReference type="ChEBI" id="CHEBI:30616"/>
    </ligand>
</feature>
<name>A0A1I0C4S9_9FIRM</name>
<evidence type="ECO:0000313" key="13">
    <source>
        <dbReference type="EMBL" id="SET14155.1"/>
    </source>
</evidence>